<feature type="compositionally biased region" description="Low complexity" evidence="1">
    <location>
        <begin position="113"/>
        <end position="127"/>
    </location>
</feature>
<dbReference type="HOGENOM" id="CLU_1153283_0_0_1"/>
<feature type="region of interest" description="Disordered" evidence="1">
    <location>
        <begin position="175"/>
        <end position="194"/>
    </location>
</feature>
<dbReference type="AlphaFoldDB" id="A0A0E0L394"/>
<reference evidence="2" key="1">
    <citation type="submission" date="2015-04" db="UniProtKB">
        <authorList>
            <consortium name="EnsemblPlants"/>
        </authorList>
    </citation>
    <scope>IDENTIFICATION</scope>
</reference>
<evidence type="ECO:0000313" key="3">
    <source>
        <dbReference type="Proteomes" id="UP000026962"/>
    </source>
</evidence>
<keyword evidence="3" id="KW-1185">Reference proteome</keyword>
<sequence>MAKERISLERVIHDMEHKLLSKILTIQQELIEIKMHDTLATRVCNLEAVADIVGIPLAINFLLHNVNGGWLYDTIKRTHVYTELGGALEITDGGARNSHELMVVDNTPRRKGSPSTFASTTSTSKPTDAWNGSGEKSSRVAIGGGGRRKLAVIDARGEHVHFCLRLSHLHLQSHRRLERTRGGELQSSDDGGGRRELAHLGAEFAVVGAELAVVYAGWGARAPPPLPLLSASATSTDDSNQ</sequence>
<protein>
    <submittedName>
        <fullName evidence="2">Uncharacterized protein</fullName>
    </submittedName>
</protein>
<dbReference type="EnsemblPlants" id="OPUNC05G16450.1">
    <property type="protein sequence ID" value="OPUNC05G16450.1"/>
    <property type="gene ID" value="OPUNC05G16450"/>
</dbReference>
<reference evidence="2" key="2">
    <citation type="submission" date="2018-05" db="EMBL/GenBank/DDBJ databases">
        <title>OpunRS2 (Oryza punctata Reference Sequence Version 2).</title>
        <authorList>
            <person name="Zhang J."/>
            <person name="Kudrna D."/>
            <person name="Lee S."/>
            <person name="Talag J."/>
            <person name="Welchert J."/>
            <person name="Wing R.A."/>
        </authorList>
    </citation>
    <scope>NUCLEOTIDE SEQUENCE [LARGE SCALE GENOMIC DNA]</scope>
</reference>
<evidence type="ECO:0000256" key="1">
    <source>
        <dbReference type="SAM" id="MobiDB-lite"/>
    </source>
</evidence>
<dbReference type="Gramene" id="OPUNC05G16450.1">
    <property type="protein sequence ID" value="OPUNC05G16450.1"/>
    <property type="gene ID" value="OPUNC05G16450"/>
</dbReference>
<name>A0A0E0L394_ORYPU</name>
<organism evidence="2">
    <name type="scientific">Oryza punctata</name>
    <name type="common">Red rice</name>
    <dbReference type="NCBI Taxonomy" id="4537"/>
    <lineage>
        <taxon>Eukaryota</taxon>
        <taxon>Viridiplantae</taxon>
        <taxon>Streptophyta</taxon>
        <taxon>Embryophyta</taxon>
        <taxon>Tracheophyta</taxon>
        <taxon>Spermatophyta</taxon>
        <taxon>Magnoliopsida</taxon>
        <taxon>Liliopsida</taxon>
        <taxon>Poales</taxon>
        <taxon>Poaceae</taxon>
        <taxon>BOP clade</taxon>
        <taxon>Oryzoideae</taxon>
        <taxon>Oryzeae</taxon>
        <taxon>Oryzinae</taxon>
        <taxon>Oryza</taxon>
    </lineage>
</organism>
<proteinExistence type="predicted"/>
<dbReference type="Proteomes" id="UP000026962">
    <property type="component" value="Chromosome 5"/>
</dbReference>
<feature type="region of interest" description="Disordered" evidence="1">
    <location>
        <begin position="106"/>
        <end position="142"/>
    </location>
</feature>
<accession>A0A0E0L394</accession>
<evidence type="ECO:0000313" key="2">
    <source>
        <dbReference type="EnsemblPlants" id="OPUNC05G16450.1"/>
    </source>
</evidence>